<dbReference type="HOGENOM" id="CLU_2397610_0_0_0"/>
<dbReference type="AlphaFoldDB" id="Q7UER6"/>
<gene>
    <name evidence="2" type="ordered locus">RB10601</name>
</gene>
<protein>
    <submittedName>
        <fullName evidence="2">Uncharacterized protein</fullName>
    </submittedName>
</protein>
<dbReference type="Proteomes" id="UP000001025">
    <property type="component" value="Chromosome"/>
</dbReference>
<accession>Q7UER6</accession>
<feature type="compositionally biased region" description="Polar residues" evidence="1">
    <location>
        <begin position="11"/>
        <end position="20"/>
    </location>
</feature>
<sequence length="93" mass="10712">MIHWEKPSLIHSPTSSSRQHSFMRPGCQIVTDTHKQPPKPFQANDLETYSVLQTPPERNRSRHRSDDTDFSPMFQCETLLTTLAGSAQRFARD</sequence>
<keyword evidence="3" id="KW-1185">Reference proteome</keyword>
<evidence type="ECO:0000256" key="1">
    <source>
        <dbReference type="SAM" id="MobiDB-lite"/>
    </source>
</evidence>
<feature type="region of interest" description="Disordered" evidence="1">
    <location>
        <begin position="1"/>
        <end position="70"/>
    </location>
</feature>
<dbReference type="STRING" id="243090.RB10601"/>
<name>Q7UER6_RHOBA</name>
<dbReference type="EMBL" id="BX294151">
    <property type="protein sequence ID" value="CAD78968.1"/>
    <property type="molecule type" value="Genomic_DNA"/>
</dbReference>
<proteinExistence type="predicted"/>
<evidence type="ECO:0000313" key="3">
    <source>
        <dbReference type="Proteomes" id="UP000001025"/>
    </source>
</evidence>
<dbReference type="EnsemblBacteria" id="CAD78968">
    <property type="protein sequence ID" value="CAD78968"/>
    <property type="gene ID" value="RB10601"/>
</dbReference>
<dbReference type="KEGG" id="rba:RB10601"/>
<evidence type="ECO:0000313" key="2">
    <source>
        <dbReference type="EMBL" id="CAD78968.1"/>
    </source>
</evidence>
<organism evidence="2 3">
    <name type="scientific">Rhodopirellula baltica (strain DSM 10527 / NCIMB 13988 / SH1)</name>
    <dbReference type="NCBI Taxonomy" id="243090"/>
    <lineage>
        <taxon>Bacteria</taxon>
        <taxon>Pseudomonadati</taxon>
        <taxon>Planctomycetota</taxon>
        <taxon>Planctomycetia</taxon>
        <taxon>Pirellulales</taxon>
        <taxon>Pirellulaceae</taxon>
        <taxon>Rhodopirellula</taxon>
    </lineage>
</organism>
<reference evidence="2 3" key="1">
    <citation type="journal article" date="2003" name="Proc. Natl. Acad. Sci. U.S.A.">
        <title>Complete genome sequence of the marine planctomycete Pirellula sp. strain 1.</title>
        <authorList>
            <person name="Gloeckner F.O."/>
            <person name="Kube M."/>
            <person name="Bauer M."/>
            <person name="Teeling H."/>
            <person name="Lombardot T."/>
            <person name="Ludwig W."/>
            <person name="Gade D."/>
            <person name="Beck A."/>
            <person name="Borzym K."/>
            <person name="Heitmann K."/>
            <person name="Rabus R."/>
            <person name="Schlesner H."/>
            <person name="Amann R."/>
            <person name="Reinhardt R."/>
        </authorList>
    </citation>
    <scope>NUCLEOTIDE SEQUENCE [LARGE SCALE GENOMIC DNA]</scope>
    <source>
        <strain evidence="3">DSM 10527 / NCIMB 13988 / SH1</strain>
    </source>
</reference>
<dbReference type="InParanoid" id="Q7UER6"/>